<protein>
    <submittedName>
        <fullName evidence="1">Uncharacterized protein</fullName>
    </submittedName>
</protein>
<dbReference type="EMBL" id="KB516806">
    <property type="protein sequence ID" value="EMP39391.1"/>
    <property type="molecule type" value="Genomic_DNA"/>
</dbReference>
<proteinExistence type="predicted"/>
<dbReference type="AlphaFoldDB" id="M7BND2"/>
<evidence type="ECO:0000313" key="2">
    <source>
        <dbReference type="Proteomes" id="UP000031443"/>
    </source>
</evidence>
<dbReference type="Proteomes" id="UP000031443">
    <property type="component" value="Unassembled WGS sequence"/>
</dbReference>
<sequence length="126" mass="13930">MNSAIPGTDSQLRLDIITKEEQKKIVLVDVTPPLRTGPRPSTMPELKSFMQKRRYLLVGASTACTEAALLECGRGRHNGDDWMWKLPYVHDPGAGTWEEFCLHEMPSARADGGEDLRFGDAGGKSD</sequence>
<keyword evidence="2" id="KW-1185">Reference proteome</keyword>
<gene>
    <name evidence="1" type="ORF">UY3_03393</name>
</gene>
<reference evidence="2" key="1">
    <citation type="journal article" date="2013" name="Nat. Genet.">
        <title>The draft genomes of soft-shell turtle and green sea turtle yield insights into the development and evolution of the turtle-specific body plan.</title>
        <authorList>
            <person name="Wang Z."/>
            <person name="Pascual-Anaya J."/>
            <person name="Zadissa A."/>
            <person name="Li W."/>
            <person name="Niimura Y."/>
            <person name="Huang Z."/>
            <person name="Li C."/>
            <person name="White S."/>
            <person name="Xiong Z."/>
            <person name="Fang D."/>
            <person name="Wang B."/>
            <person name="Ming Y."/>
            <person name="Chen Y."/>
            <person name="Zheng Y."/>
            <person name="Kuraku S."/>
            <person name="Pignatelli M."/>
            <person name="Herrero J."/>
            <person name="Beal K."/>
            <person name="Nozawa M."/>
            <person name="Li Q."/>
            <person name="Wang J."/>
            <person name="Zhang H."/>
            <person name="Yu L."/>
            <person name="Shigenobu S."/>
            <person name="Wang J."/>
            <person name="Liu J."/>
            <person name="Flicek P."/>
            <person name="Searle S."/>
            <person name="Wang J."/>
            <person name="Kuratani S."/>
            <person name="Yin Y."/>
            <person name="Aken B."/>
            <person name="Zhang G."/>
            <person name="Irie N."/>
        </authorList>
    </citation>
    <scope>NUCLEOTIDE SEQUENCE [LARGE SCALE GENOMIC DNA]</scope>
</reference>
<evidence type="ECO:0000313" key="1">
    <source>
        <dbReference type="EMBL" id="EMP39391.1"/>
    </source>
</evidence>
<organism evidence="1 2">
    <name type="scientific">Chelonia mydas</name>
    <name type="common">Green sea-turtle</name>
    <name type="synonym">Chelonia agassizi</name>
    <dbReference type="NCBI Taxonomy" id="8469"/>
    <lineage>
        <taxon>Eukaryota</taxon>
        <taxon>Metazoa</taxon>
        <taxon>Chordata</taxon>
        <taxon>Craniata</taxon>
        <taxon>Vertebrata</taxon>
        <taxon>Euteleostomi</taxon>
        <taxon>Archelosauria</taxon>
        <taxon>Testudinata</taxon>
        <taxon>Testudines</taxon>
        <taxon>Cryptodira</taxon>
        <taxon>Durocryptodira</taxon>
        <taxon>Americhelydia</taxon>
        <taxon>Chelonioidea</taxon>
        <taxon>Cheloniidae</taxon>
        <taxon>Chelonia</taxon>
    </lineage>
</organism>
<accession>M7BND2</accession>
<name>M7BND2_CHEMY</name>